<dbReference type="RefSeq" id="WP_186866566.1">
    <property type="nucleotide sequence ID" value="NZ_JACOPH010000003.1"/>
</dbReference>
<dbReference type="Pfam" id="PF02464">
    <property type="entry name" value="CinA"/>
    <property type="match status" value="1"/>
</dbReference>
<gene>
    <name evidence="2" type="ORF">H8S17_05590</name>
</gene>
<comment type="caution">
    <text evidence="2">The sequence shown here is derived from an EMBL/GenBank/DDBJ whole genome shotgun (WGS) entry which is preliminary data.</text>
</comment>
<protein>
    <submittedName>
        <fullName evidence="2">CinA family protein</fullName>
    </submittedName>
</protein>
<proteinExistence type="predicted"/>
<accession>A0A923LPF6</accession>
<feature type="domain" description="CinA C-terminal" evidence="1">
    <location>
        <begin position="7"/>
        <end position="158"/>
    </location>
</feature>
<dbReference type="InterPro" id="IPR008136">
    <property type="entry name" value="CinA_C"/>
</dbReference>
<dbReference type="Gene3D" id="3.90.950.20">
    <property type="entry name" value="CinA-like"/>
    <property type="match status" value="1"/>
</dbReference>
<organism evidence="2 3">
    <name type="scientific">Roseburia zhanii</name>
    <dbReference type="NCBI Taxonomy" id="2763064"/>
    <lineage>
        <taxon>Bacteria</taxon>
        <taxon>Bacillati</taxon>
        <taxon>Bacillota</taxon>
        <taxon>Clostridia</taxon>
        <taxon>Lachnospirales</taxon>
        <taxon>Lachnospiraceae</taxon>
        <taxon>Roseburia</taxon>
    </lineage>
</organism>
<keyword evidence="3" id="KW-1185">Reference proteome</keyword>
<dbReference type="SUPFAM" id="SSF142433">
    <property type="entry name" value="CinA-like"/>
    <property type="match status" value="1"/>
</dbReference>
<sequence>MKEKELTIEEEVAQLLQKYQLSITTAESCTGGLIAGTLVNVSGISSQFNEGYITYSNEAKERLLGVSHATLETYGAVSEQTAEEMAAGARCAAHADMSIVSTGIAGPDGGTKEKPVGLVYLGCASSNGVTVERHIFAGSRQEVRMSAVHAALTLVKKVIESNEKSDQ</sequence>
<evidence type="ECO:0000259" key="1">
    <source>
        <dbReference type="Pfam" id="PF02464"/>
    </source>
</evidence>
<name>A0A923LPF6_9FIRM</name>
<reference evidence="2" key="1">
    <citation type="submission" date="2020-08" db="EMBL/GenBank/DDBJ databases">
        <title>Genome public.</title>
        <authorList>
            <person name="Liu C."/>
            <person name="Sun Q."/>
        </authorList>
    </citation>
    <scope>NUCLEOTIDE SEQUENCE</scope>
    <source>
        <strain evidence="2">BX1005</strain>
    </source>
</reference>
<dbReference type="NCBIfam" id="TIGR00199">
    <property type="entry name" value="PncC_domain"/>
    <property type="match status" value="1"/>
</dbReference>
<evidence type="ECO:0000313" key="2">
    <source>
        <dbReference type="EMBL" id="MBC5713689.1"/>
    </source>
</evidence>
<dbReference type="EMBL" id="JACOPH010000003">
    <property type="protein sequence ID" value="MBC5713689.1"/>
    <property type="molecule type" value="Genomic_DNA"/>
</dbReference>
<dbReference type="Proteomes" id="UP000606720">
    <property type="component" value="Unassembled WGS sequence"/>
</dbReference>
<dbReference type="AlphaFoldDB" id="A0A923LPF6"/>
<dbReference type="InterPro" id="IPR036653">
    <property type="entry name" value="CinA-like_C"/>
</dbReference>
<evidence type="ECO:0000313" key="3">
    <source>
        <dbReference type="Proteomes" id="UP000606720"/>
    </source>
</evidence>